<evidence type="ECO:0000256" key="14">
    <source>
        <dbReference type="PROSITE-ProRule" id="PRU00175"/>
    </source>
</evidence>
<dbReference type="PANTHER" id="PTHR22763:SF162">
    <property type="entry name" value="TRANSMEMBRANE E3 UBIQUITIN-PROTEIN LIGASE 1"/>
    <property type="match status" value="1"/>
</dbReference>
<keyword evidence="11" id="KW-0862">Zinc</keyword>
<dbReference type="GO" id="GO:0043161">
    <property type="term" value="P:proteasome-mediated ubiquitin-dependent protein catabolic process"/>
    <property type="evidence" value="ECO:0007669"/>
    <property type="project" value="TreeGrafter"/>
</dbReference>
<comment type="catalytic activity">
    <reaction evidence="1">
        <text>S-ubiquitinyl-[E2 ubiquitin-conjugating enzyme]-L-cysteine + [acceptor protein]-L-lysine = [E2 ubiquitin-conjugating enzyme]-L-cysteine + N(6)-ubiquitinyl-[acceptor protein]-L-lysine.</text>
        <dbReference type="EC" id="2.3.2.27"/>
    </reaction>
</comment>
<comment type="pathway">
    <text evidence="3">Protein modification; protein ubiquitination.</text>
</comment>
<keyword evidence="9 14" id="KW-0863">Zinc-finger</keyword>
<evidence type="ECO:0000256" key="15">
    <source>
        <dbReference type="SAM" id="MobiDB-lite"/>
    </source>
</evidence>
<evidence type="ECO:0000256" key="4">
    <source>
        <dbReference type="ARBA" id="ARBA00012483"/>
    </source>
</evidence>
<dbReference type="EMBL" id="LT598491">
    <property type="protein sequence ID" value="SCW04494.1"/>
    <property type="molecule type" value="Genomic_DNA"/>
</dbReference>
<keyword evidence="5" id="KW-0808">Transferase</keyword>
<dbReference type="Pfam" id="PF11145">
    <property type="entry name" value="DUF2921"/>
    <property type="match status" value="1"/>
</dbReference>
<dbReference type="GO" id="GO:0016567">
    <property type="term" value="P:protein ubiquitination"/>
    <property type="evidence" value="ECO:0007669"/>
    <property type="project" value="UniProtKB-UniPathway"/>
</dbReference>
<feature type="domain" description="RING-type" evidence="18">
    <location>
        <begin position="693"/>
        <end position="746"/>
    </location>
</feature>
<evidence type="ECO:0000256" key="9">
    <source>
        <dbReference type="ARBA" id="ARBA00022771"/>
    </source>
</evidence>
<dbReference type="Proteomes" id="UP000190831">
    <property type="component" value="Chromosome H"/>
</dbReference>
<dbReference type="SUPFAM" id="SSF57850">
    <property type="entry name" value="RING/U-box"/>
    <property type="match status" value="1"/>
</dbReference>
<dbReference type="AlphaFoldDB" id="A0A1G4MKW1"/>
<feature type="transmembrane region" description="Helical" evidence="16">
    <location>
        <begin position="394"/>
        <end position="413"/>
    </location>
</feature>
<dbReference type="Pfam" id="PF12678">
    <property type="entry name" value="zf-rbx1"/>
    <property type="match status" value="1"/>
</dbReference>
<evidence type="ECO:0000256" key="12">
    <source>
        <dbReference type="ARBA" id="ARBA00022989"/>
    </source>
</evidence>
<evidence type="ECO:0000256" key="13">
    <source>
        <dbReference type="ARBA" id="ARBA00023136"/>
    </source>
</evidence>
<dbReference type="CDD" id="cd23117">
    <property type="entry name" value="RING-H2_TUL1-like"/>
    <property type="match status" value="1"/>
</dbReference>
<name>A0A1G4MKW1_LACFM</name>
<keyword evidence="20" id="KW-1185">Reference proteome</keyword>
<evidence type="ECO:0000256" key="11">
    <source>
        <dbReference type="ARBA" id="ARBA00022833"/>
    </source>
</evidence>
<dbReference type="InterPro" id="IPR013083">
    <property type="entry name" value="Znf_RING/FYVE/PHD"/>
</dbReference>
<evidence type="ECO:0000256" key="16">
    <source>
        <dbReference type="SAM" id="Phobius"/>
    </source>
</evidence>
<feature type="transmembrane region" description="Helical" evidence="16">
    <location>
        <begin position="461"/>
        <end position="481"/>
    </location>
</feature>
<dbReference type="InterPro" id="IPR001841">
    <property type="entry name" value="Znf_RING"/>
</dbReference>
<evidence type="ECO:0000256" key="5">
    <source>
        <dbReference type="ARBA" id="ARBA00022679"/>
    </source>
</evidence>
<reference evidence="19 20" key="1">
    <citation type="submission" date="2016-03" db="EMBL/GenBank/DDBJ databases">
        <authorList>
            <person name="Devillers H."/>
        </authorList>
    </citation>
    <scope>NUCLEOTIDE SEQUENCE [LARGE SCALE GENOMIC DNA]</scope>
    <source>
        <strain evidence="19">CBS 6772</strain>
    </source>
</reference>
<dbReference type="OrthoDB" id="9984778at2759"/>
<dbReference type="GO" id="GO:0012505">
    <property type="term" value="C:endomembrane system"/>
    <property type="evidence" value="ECO:0007669"/>
    <property type="project" value="UniProtKB-SubCell"/>
</dbReference>
<evidence type="ECO:0000256" key="2">
    <source>
        <dbReference type="ARBA" id="ARBA00004127"/>
    </source>
</evidence>
<protein>
    <recommendedName>
        <fullName evidence="4">RING-type E3 ubiquitin transferase</fullName>
        <ecNumber evidence="4">2.3.2.27</ecNumber>
    </recommendedName>
</protein>
<dbReference type="InterPro" id="IPR050731">
    <property type="entry name" value="HRD1_E3_ubiq-ligases"/>
</dbReference>
<evidence type="ECO:0000313" key="19">
    <source>
        <dbReference type="EMBL" id="SCW04494.1"/>
    </source>
</evidence>
<dbReference type="PANTHER" id="PTHR22763">
    <property type="entry name" value="RING ZINC FINGER PROTEIN"/>
    <property type="match status" value="1"/>
</dbReference>
<keyword evidence="7" id="KW-0479">Metal-binding</keyword>
<feature type="transmembrane region" description="Helical" evidence="16">
    <location>
        <begin position="528"/>
        <end position="546"/>
    </location>
</feature>
<dbReference type="InterPro" id="IPR011016">
    <property type="entry name" value="Znf_RING-CH"/>
</dbReference>
<dbReference type="UniPathway" id="UPA00143"/>
<feature type="transmembrane region" description="Helical" evidence="16">
    <location>
        <begin position="434"/>
        <end position="455"/>
    </location>
</feature>
<evidence type="ECO:0000313" key="20">
    <source>
        <dbReference type="Proteomes" id="UP000190831"/>
    </source>
</evidence>
<feature type="signal peptide" evidence="17">
    <location>
        <begin position="1"/>
        <end position="24"/>
    </location>
</feature>
<feature type="chain" id="PRO_5009237427" description="RING-type E3 ubiquitin transferase" evidence="17">
    <location>
        <begin position="25"/>
        <end position="752"/>
    </location>
</feature>
<keyword evidence="13 16" id="KW-0472">Membrane</keyword>
<dbReference type="InterPro" id="IPR021319">
    <property type="entry name" value="DUF2921"/>
</dbReference>
<evidence type="ECO:0000256" key="10">
    <source>
        <dbReference type="ARBA" id="ARBA00022786"/>
    </source>
</evidence>
<feature type="transmembrane region" description="Helical" evidence="16">
    <location>
        <begin position="631"/>
        <end position="649"/>
    </location>
</feature>
<evidence type="ECO:0000256" key="8">
    <source>
        <dbReference type="ARBA" id="ARBA00022729"/>
    </source>
</evidence>
<dbReference type="GO" id="GO:0061630">
    <property type="term" value="F:ubiquitin protein ligase activity"/>
    <property type="evidence" value="ECO:0007669"/>
    <property type="project" value="UniProtKB-EC"/>
</dbReference>
<dbReference type="PROSITE" id="PS50089">
    <property type="entry name" value="ZF_RING_2"/>
    <property type="match status" value="1"/>
</dbReference>
<dbReference type="FunFam" id="3.30.40.10:FF:000626">
    <property type="entry name" value="Transmembrane ubiquitin ligase 1"/>
    <property type="match status" value="1"/>
</dbReference>
<evidence type="ECO:0000259" key="18">
    <source>
        <dbReference type="PROSITE" id="PS50089"/>
    </source>
</evidence>
<organism evidence="19 20">
    <name type="scientific">Lachancea fermentati</name>
    <name type="common">Zygosaccharomyces fermentati</name>
    <dbReference type="NCBI Taxonomy" id="4955"/>
    <lineage>
        <taxon>Eukaryota</taxon>
        <taxon>Fungi</taxon>
        <taxon>Dikarya</taxon>
        <taxon>Ascomycota</taxon>
        <taxon>Saccharomycotina</taxon>
        <taxon>Saccharomycetes</taxon>
        <taxon>Saccharomycetales</taxon>
        <taxon>Saccharomycetaceae</taxon>
        <taxon>Lachancea</taxon>
    </lineage>
</organism>
<dbReference type="InterPro" id="IPR024766">
    <property type="entry name" value="Znf_RING_H2"/>
</dbReference>
<dbReference type="Gene3D" id="3.30.40.10">
    <property type="entry name" value="Zinc/RING finger domain, C3HC4 (zinc finger)"/>
    <property type="match status" value="1"/>
</dbReference>
<evidence type="ECO:0000256" key="7">
    <source>
        <dbReference type="ARBA" id="ARBA00022723"/>
    </source>
</evidence>
<keyword evidence="8 17" id="KW-0732">Signal</keyword>
<sequence>MEIDGNTLIFIIVLLFLFFSNPSGDGVTSQYEYNQLQTLKDQFRREHLQFHNMTSDLNFQNITGLKLSYHDIVENPELNATYPIEGKDYEHWAASDEYMILPSEIINEIKQNVWNEEKNVFPPNITSTLHGQITLKSNDKFQKIPMPIPRFYEPPDDFSQNRPKSGETYPSEWPNYGELHNVTFDRGEIVVQISAASVASSSYDRKTERFFNTQSDKWRLLQLQIDFSDNSEQEKHSMTGRAVYDVARGRILAMSQSAKFHSIFAFPHYMNLDGKEEESKATFDEVKQLLDEYWNASDYVNTLTMGSLQNWYDLANYRCEYVVFLQLEPWKDFTPDQIKIIDDELTWPLGRQANLSHLPHVNISSGFLYSPDCGVALQLGGVSGPRYELQIRTIRIHLLFGIGLLAAQIYLLLTQMHNTNTPSSVNKMSFWCFSMMNLVDGSLALIYVVASGIFIELYLPLVMSAFACFILATVFETRYLISIYASQLNEHNVGIMTLLRGNAHHEERITPTVIPDEASISSSLYGRLFFTLVISTFVILSSTSWPRDLRTMFEYACITVLNSYWIPQIIRNAIKGNEPRRRRHLEDSQRQRQNKMPLLWKFVIGTSIIRITPVIYVFTYPSNVLRHHKDVRFVVILILWLFFQIAVLYSQDILGARWFLPQYSIPEGYSYHKGMALADVLEHGGSSDYCVDCAICMNDIPLYVNEVPETHKIDRNSYMVTPCSHVFHTQCLESWMSYKLQCPVCRAPLPPL</sequence>
<keyword evidence="12 16" id="KW-1133">Transmembrane helix</keyword>
<evidence type="ECO:0000256" key="17">
    <source>
        <dbReference type="SAM" id="SignalP"/>
    </source>
</evidence>
<dbReference type="SMART" id="SM00744">
    <property type="entry name" value="RINGv"/>
    <property type="match status" value="1"/>
</dbReference>
<gene>
    <name evidence="19" type="ORF">LAFE_0H14774G</name>
</gene>
<feature type="region of interest" description="Disordered" evidence="15">
    <location>
        <begin position="152"/>
        <end position="172"/>
    </location>
</feature>
<feature type="transmembrane region" description="Helical" evidence="16">
    <location>
        <begin position="598"/>
        <end position="619"/>
    </location>
</feature>
<dbReference type="OMA" id="LEGWMRF"/>
<comment type="subcellular location">
    <subcellularLocation>
        <location evidence="2">Endomembrane system</location>
        <topology evidence="2">Multi-pass membrane protein</topology>
    </subcellularLocation>
</comment>
<evidence type="ECO:0000256" key="3">
    <source>
        <dbReference type="ARBA" id="ARBA00004906"/>
    </source>
</evidence>
<dbReference type="EC" id="2.3.2.27" evidence="4"/>
<accession>A0A1G4MKW1</accession>
<dbReference type="SMART" id="SM00184">
    <property type="entry name" value="RING"/>
    <property type="match status" value="1"/>
</dbReference>
<dbReference type="STRING" id="4955.A0A1G4MKW1"/>
<keyword evidence="6 16" id="KW-0812">Transmembrane</keyword>
<evidence type="ECO:0000256" key="6">
    <source>
        <dbReference type="ARBA" id="ARBA00022692"/>
    </source>
</evidence>
<keyword evidence="10" id="KW-0833">Ubl conjugation pathway</keyword>
<proteinExistence type="predicted"/>
<dbReference type="GO" id="GO:0008270">
    <property type="term" value="F:zinc ion binding"/>
    <property type="evidence" value="ECO:0007669"/>
    <property type="project" value="UniProtKB-KW"/>
</dbReference>
<dbReference type="GO" id="GO:0044695">
    <property type="term" value="C:Dsc E3 ubiquitin ligase complex"/>
    <property type="evidence" value="ECO:0007669"/>
    <property type="project" value="TreeGrafter"/>
</dbReference>
<evidence type="ECO:0000256" key="1">
    <source>
        <dbReference type="ARBA" id="ARBA00000900"/>
    </source>
</evidence>